<reference evidence="2" key="1">
    <citation type="journal article" date="2022" name="Nat. Commun.">
        <title>Chromosome evolution and the genetic basis of agronomically important traits in greater yam.</title>
        <authorList>
            <person name="Bredeson J.V."/>
            <person name="Lyons J.B."/>
            <person name="Oniyinde I.O."/>
            <person name="Okereke N.R."/>
            <person name="Kolade O."/>
            <person name="Nnabue I."/>
            <person name="Nwadili C.O."/>
            <person name="Hribova E."/>
            <person name="Parker M."/>
            <person name="Nwogha J."/>
            <person name="Shu S."/>
            <person name="Carlson J."/>
            <person name="Kariba R."/>
            <person name="Muthemba S."/>
            <person name="Knop K."/>
            <person name="Barton G.J."/>
            <person name="Sherwood A.V."/>
            <person name="Lopez-Montes A."/>
            <person name="Asiedu R."/>
            <person name="Jamnadass R."/>
            <person name="Muchugi A."/>
            <person name="Goodstein D."/>
            <person name="Egesi C.N."/>
            <person name="Featherston J."/>
            <person name="Asfaw A."/>
            <person name="Simpson G.G."/>
            <person name="Dolezel J."/>
            <person name="Hendre P.S."/>
            <person name="Van Deynze A."/>
            <person name="Kumar P.L."/>
            <person name="Obidiegwu J.E."/>
            <person name="Bhattacharjee R."/>
            <person name="Rokhsar D.S."/>
        </authorList>
    </citation>
    <scope>NUCLEOTIDE SEQUENCE [LARGE SCALE GENOMIC DNA]</scope>
    <source>
        <strain evidence="2">cv. TDa95/00328</strain>
    </source>
</reference>
<sequence length="79" mass="8803">MRSSVALMLARQIRAPKLLCLGKQEDASADVLCRPYWVLADNVGVSCKLVKGSRFIGADNVVVNIIKLDTRRCVFMFCK</sequence>
<name>A0ACB7UZ06_DIOAL</name>
<dbReference type="EC" id="2.7.11.1" evidence="1"/>
<dbReference type="Proteomes" id="UP000827976">
    <property type="component" value="Chromosome 13"/>
</dbReference>
<protein>
    <submittedName>
        <fullName evidence="1">Non-specific serine/threonine protein kinase protein</fullName>
        <ecNumber evidence="1">2.7.11.1</ecNumber>
    </submittedName>
</protein>
<dbReference type="EMBL" id="CM037023">
    <property type="protein sequence ID" value="KAH7666020.1"/>
    <property type="molecule type" value="Genomic_DNA"/>
</dbReference>
<keyword evidence="1" id="KW-0418">Kinase</keyword>
<evidence type="ECO:0000313" key="1">
    <source>
        <dbReference type="EMBL" id="KAH7666020.1"/>
    </source>
</evidence>
<comment type="caution">
    <text evidence="1">The sequence shown here is derived from an EMBL/GenBank/DDBJ whole genome shotgun (WGS) entry which is preliminary data.</text>
</comment>
<organism evidence="1 2">
    <name type="scientific">Dioscorea alata</name>
    <name type="common">Purple yam</name>
    <dbReference type="NCBI Taxonomy" id="55571"/>
    <lineage>
        <taxon>Eukaryota</taxon>
        <taxon>Viridiplantae</taxon>
        <taxon>Streptophyta</taxon>
        <taxon>Embryophyta</taxon>
        <taxon>Tracheophyta</taxon>
        <taxon>Spermatophyta</taxon>
        <taxon>Magnoliopsida</taxon>
        <taxon>Liliopsida</taxon>
        <taxon>Dioscoreales</taxon>
        <taxon>Dioscoreaceae</taxon>
        <taxon>Dioscorea</taxon>
    </lineage>
</organism>
<keyword evidence="1" id="KW-0808">Transferase</keyword>
<accession>A0ACB7UZ06</accession>
<keyword evidence="2" id="KW-1185">Reference proteome</keyword>
<proteinExistence type="predicted"/>
<keyword evidence="1" id="KW-0723">Serine/threonine-protein kinase</keyword>
<evidence type="ECO:0000313" key="2">
    <source>
        <dbReference type="Proteomes" id="UP000827976"/>
    </source>
</evidence>
<gene>
    <name evidence="1" type="ORF">IHE45_13G072700</name>
</gene>